<reference evidence="23 24" key="1">
    <citation type="submission" date="2018-08" db="EMBL/GenBank/DDBJ databases">
        <title>Genomic investigation of the strawberry pathogen Phytophthora fragariae indicates pathogenicity is determined by transcriptional variation in three key races.</title>
        <authorList>
            <person name="Adams T.M."/>
            <person name="Armitage A.D."/>
            <person name="Sobczyk M.K."/>
            <person name="Bates H.J."/>
            <person name="Dunwell J.M."/>
            <person name="Nellist C.F."/>
            <person name="Harrison R.J."/>
        </authorList>
    </citation>
    <scope>NUCLEOTIDE SEQUENCE [LARGE SCALE GENOMIC DNA]</scope>
    <source>
        <strain evidence="21 25">A4</strain>
        <strain evidence="20 26">BC-1</strain>
        <strain evidence="19 24">NOV-27</strain>
        <strain evidence="18 27">NOV-5</strain>
        <strain evidence="16 28">NOV-71</strain>
        <strain evidence="22 30">NOV-77</strain>
        <strain evidence="14 23">NOV-9</strain>
        <strain evidence="17 31">ONT-3</strain>
        <strain evidence="15 29">SCRP245</strain>
    </source>
</reference>
<organism evidence="21 25">
    <name type="scientific">Phytophthora fragariae</name>
    <dbReference type="NCBI Taxonomy" id="53985"/>
    <lineage>
        <taxon>Eukaryota</taxon>
        <taxon>Sar</taxon>
        <taxon>Stramenopiles</taxon>
        <taxon>Oomycota</taxon>
        <taxon>Peronosporomycetes</taxon>
        <taxon>Peronosporales</taxon>
        <taxon>Peronosporaceae</taxon>
        <taxon>Phytophthora</taxon>
    </lineage>
</organism>
<evidence type="ECO:0000313" key="27">
    <source>
        <dbReference type="Proteomes" id="UP000440732"/>
    </source>
</evidence>
<dbReference type="EMBL" id="QXFW01000179">
    <property type="protein sequence ID" value="KAE9021718.1"/>
    <property type="molecule type" value="Genomic_DNA"/>
</dbReference>
<keyword evidence="24" id="KW-1185">Reference proteome</keyword>
<keyword evidence="12" id="KW-0469">Meiosis</keyword>
<evidence type="ECO:0000256" key="8">
    <source>
        <dbReference type="ARBA" id="ARBA00022842"/>
    </source>
</evidence>
<feature type="compositionally biased region" description="Low complexity" evidence="13">
    <location>
        <begin position="431"/>
        <end position="446"/>
    </location>
</feature>
<feature type="region of interest" description="Disordered" evidence="13">
    <location>
        <begin position="420"/>
        <end position="446"/>
    </location>
</feature>
<dbReference type="Gene3D" id="1.10.150.670">
    <property type="entry name" value="Crossover junction endonuclease EME1, DNA-binding domain"/>
    <property type="match status" value="1"/>
</dbReference>
<gene>
    <name evidence="21" type="ORF">PF001_g6182</name>
    <name evidence="20" type="ORF">PF002_g7740</name>
    <name evidence="19" type="ORF">PF005_g6768</name>
    <name evidence="18" type="ORF">PF006_g6076</name>
    <name evidence="16" type="ORF">PF007_g6986</name>
    <name evidence="22" type="ORF">PF008_g1296</name>
    <name evidence="14" type="ORF">PF009_g5866</name>
    <name evidence="17" type="ORF">PF010_g5982</name>
    <name evidence="15" type="ORF">PF011_g4812</name>
</gene>
<evidence type="ECO:0000313" key="30">
    <source>
        <dbReference type="Proteomes" id="UP000486351"/>
    </source>
</evidence>
<evidence type="ECO:0000313" key="26">
    <source>
        <dbReference type="Proteomes" id="UP000440367"/>
    </source>
</evidence>
<evidence type="ECO:0000313" key="14">
    <source>
        <dbReference type="EMBL" id="KAE8944445.1"/>
    </source>
</evidence>
<dbReference type="EMBL" id="QXGD01000292">
    <property type="protein sequence ID" value="KAE9244466.1"/>
    <property type="molecule type" value="Genomic_DNA"/>
</dbReference>
<keyword evidence="11" id="KW-0539">Nucleus</keyword>
<keyword evidence="10" id="KW-0234">DNA repair</keyword>
<dbReference type="EMBL" id="QXGB01000259">
    <property type="protein sequence ID" value="KAE9222250.1"/>
    <property type="molecule type" value="Genomic_DNA"/>
</dbReference>
<evidence type="ECO:0000256" key="1">
    <source>
        <dbReference type="ARBA" id="ARBA00001946"/>
    </source>
</evidence>
<evidence type="ECO:0000313" key="15">
    <source>
        <dbReference type="EMBL" id="KAE9021718.1"/>
    </source>
</evidence>
<keyword evidence="6" id="KW-0227">DNA damage</keyword>
<dbReference type="EMBL" id="QXGF01000203">
    <property type="protein sequence ID" value="KAE8944445.1"/>
    <property type="molecule type" value="Genomic_DNA"/>
</dbReference>
<evidence type="ECO:0000313" key="31">
    <source>
        <dbReference type="Proteomes" id="UP000488956"/>
    </source>
</evidence>
<feature type="compositionally biased region" description="Low complexity" evidence="13">
    <location>
        <begin position="238"/>
        <end position="255"/>
    </location>
</feature>
<evidence type="ECO:0000256" key="5">
    <source>
        <dbReference type="ARBA" id="ARBA00022759"/>
    </source>
</evidence>
<dbReference type="Proteomes" id="UP000486351">
    <property type="component" value="Unassembled WGS sequence"/>
</dbReference>
<dbReference type="GO" id="GO:0006310">
    <property type="term" value="P:DNA recombination"/>
    <property type="evidence" value="ECO:0007669"/>
    <property type="project" value="UniProtKB-KW"/>
</dbReference>
<keyword evidence="5" id="KW-0255">Endonuclease</keyword>
<dbReference type="GO" id="GO:0006281">
    <property type="term" value="P:DNA repair"/>
    <property type="evidence" value="ECO:0007669"/>
    <property type="project" value="UniProtKB-KW"/>
</dbReference>
<evidence type="ECO:0000313" key="21">
    <source>
        <dbReference type="EMBL" id="KAE9318815.1"/>
    </source>
</evidence>
<evidence type="ECO:0000256" key="7">
    <source>
        <dbReference type="ARBA" id="ARBA00022801"/>
    </source>
</evidence>
<evidence type="ECO:0000313" key="24">
    <source>
        <dbReference type="Proteomes" id="UP000433483"/>
    </source>
</evidence>
<dbReference type="EMBL" id="QXGE01000243">
    <property type="protein sequence ID" value="KAE9318815.1"/>
    <property type="molecule type" value="Genomic_DNA"/>
</dbReference>
<evidence type="ECO:0000313" key="18">
    <source>
        <dbReference type="EMBL" id="KAE9149445.1"/>
    </source>
</evidence>
<sequence length="606" mass="66011">MSTTPSPRPARARKRPRDSLETDEDDHALDAMLVELGIPDSGSKKKKKKNENNSSPSVEVIELLTPPRSLPKEKTKPSDGPSFVDLTTSPSSPHPSPLPAKNGYISTSAIVSQDETFGRIAVEIQEQKQEEEQEQEEISFSYSPSGSPPPFMFSLPPEPSPSSFPPAAAVALDSNSDSDSPEVLSPELMTSTRRRVFPDEKKRVAAKQARRLSGRLRDLHSETIRSSGGGGKKRKESVVTTVSETEVAAVKTTTSPVRSRTGASPSKPRNATGGRGGGSSSGAGGVVAVVQMEKSLDTSAAGDSIRTALKSHVYNGKHVPFTVATALNCIIPGVIRWERRENGSSHYSCAIYYEADTFLEMIRLKSYKELVAAVRYLQSLVPTSQQQTRKSCQPGEDEEEASKFFVIVEGMDRALIELKKQHKQKSKKNGSTPSTSSTSSASSTSASTPMISFADLHEVAFQLFMDMGAHTKFTCDLDATVNYVALLTREFVVASSRASALEEFLESVPRNNSFRVTRTGATASVCANAWLRMLQVIPGVSEDKAQCLLDHFPTYGSLMRAYRDPSLSQAQKEDLVADKLHDARIQRALSKRIYTVFCEQNPDALV</sequence>
<dbReference type="EMBL" id="QXGA01000239">
    <property type="protein sequence ID" value="KAE9149445.1"/>
    <property type="molecule type" value="Genomic_DNA"/>
</dbReference>
<name>A0A6A4E8U3_9STRA</name>
<dbReference type="Proteomes" id="UP000440732">
    <property type="component" value="Unassembled WGS sequence"/>
</dbReference>
<evidence type="ECO:0000256" key="12">
    <source>
        <dbReference type="ARBA" id="ARBA00023254"/>
    </source>
</evidence>
<evidence type="ECO:0008006" key="32">
    <source>
        <dbReference type="Google" id="ProtNLM"/>
    </source>
</evidence>
<feature type="compositionally biased region" description="Gly residues" evidence="13">
    <location>
        <begin position="273"/>
        <end position="284"/>
    </location>
</feature>
<dbReference type="Proteomes" id="UP000440367">
    <property type="component" value="Unassembled WGS sequence"/>
</dbReference>
<evidence type="ECO:0000313" key="16">
    <source>
        <dbReference type="EMBL" id="KAE9123629.1"/>
    </source>
</evidence>
<dbReference type="Proteomes" id="UP000437068">
    <property type="component" value="Unassembled WGS sequence"/>
</dbReference>
<evidence type="ECO:0000256" key="11">
    <source>
        <dbReference type="ARBA" id="ARBA00023242"/>
    </source>
</evidence>
<evidence type="ECO:0000256" key="3">
    <source>
        <dbReference type="ARBA" id="ARBA00022722"/>
    </source>
</evidence>
<dbReference type="GO" id="GO:0016787">
    <property type="term" value="F:hydrolase activity"/>
    <property type="evidence" value="ECO:0007669"/>
    <property type="project" value="UniProtKB-KW"/>
</dbReference>
<evidence type="ECO:0000256" key="13">
    <source>
        <dbReference type="SAM" id="MobiDB-lite"/>
    </source>
</evidence>
<keyword evidence="7" id="KW-0378">Hydrolase</keyword>
<dbReference type="Proteomes" id="UP000441208">
    <property type="component" value="Unassembled WGS sequence"/>
</dbReference>
<keyword evidence="9" id="KW-0233">DNA recombination</keyword>
<dbReference type="InterPro" id="IPR033310">
    <property type="entry name" value="Mms4/EME1/EME2"/>
</dbReference>
<dbReference type="Proteomes" id="UP000429523">
    <property type="component" value="Unassembled WGS sequence"/>
</dbReference>
<feature type="compositionally biased region" description="Pro residues" evidence="13">
    <location>
        <begin position="146"/>
        <end position="164"/>
    </location>
</feature>
<evidence type="ECO:0000313" key="23">
    <source>
        <dbReference type="Proteomes" id="UP000429523"/>
    </source>
</evidence>
<comment type="cofactor">
    <cofactor evidence="1">
        <name>Mg(2+)</name>
        <dbReference type="ChEBI" id="CHEBI:18420"/>
    </cofactor>
</comment>
<dbReference type="InterPro" id="IPR042530">
    <property type="entry name" value="EME1/EME2_C"/>
</dbReference>
<dbReference type="GO" id="GO:0005634">
    <property type="term" value="C:nucleus"/>
    <property type="evidence" value="ECO:0007669"/>
    <property type="project" value="UniProtKB-SubCell"/>
</dbReference>
<evidence type="ECO:0000313" key="28">
    <source>
        <dbReference type="Proteomes" id="UP000441208"/>
    </source>
</evidence>
<evidence type="ECO:0000256" key="2">
    <source>
        <dbReference type="ARBA" id="ARBA00004123"/>
    </source>
</evidence>
<comment type="subcellular location">
    <subcellularLocation>
        <location evidence="2">Nucleus</location>
    </subcellularLocation>
</comment>
<evidence type="ECO:0000256" key="9">
    <source>
        <dbReference type="ARBA" id="ARBA00023172"/>
    </source>
</evidence>
<keyword evidence="3" id="KW-0540">Nuclease</keyword>
<dbReference type="PANTHER" id="PTHR21077:SF5">
    <property type="entry name" value="CROSSOVER JUNCTION ENDONUCLEASE MMS4"/>
    <property type="match status" value="1"/>
</dbReference>
<dbReference type="EMBL" id="QXFY01000031">
    <property type="protein sequence ID" value="KAE9361172.1"/>
    <property type="molecule type" value="Genomic_DNA"/>
</dbReference>
<evidence type="ECO:0000313" key="25">
    <source>
        <dbReference type="Proteomes" id="UP000437068"/>
    </source>
</evidence>
<accession>A0A6A4E8U3</accession>
<dbReference type="Proteomes" id="UP000433483">
    <property type="component" value="Unassembled WGS sequence"/>
</dbReference>
<dbReference type="GO" id="GO:0051321">
    <property type="term" value="P:meiotic cell cycle"/>
    <property type="evidence" value="ECO:0007669"/>
    <property type="project" value="UniProtKB-KW"/>
</dbReference>
<evidence type="ECO:0000313" key="17">
    <source>
        <dbReference type="EMBL" id="KAE9124505.1"/>
    </source>
</evidence>
<evidence type="ECO:0000313" key="19">
    <source>
        <dbReference type="EMBL" id="KAE9222250.1"/>
    </source>
</evidence>
<keyword evidence="8" id="KW-0460">Magnesium</keyword>
<feature type="compositionally biased region" description="Basic residues" evidence="13">
    <location>
        <begin position="204"/>
        <end position="214"/>
    </location>
</feature>
<proteinExistence type="predicted"/>
<keyword evidence="4" id="KW-0479">Metal-binding</keyword>
<dbReference type="Proteomes" id="UP000488956">
    <property type="component" value="Unassembled WGS sequence"/>
</dbReference>
<dbReference type="GO" id="GO:0048476">
    <property type="term" value="C:Holliday junction resolvase complex"/>
    <property type="evidence" value="ECO:0007669"/>
    <property type="project" value="InterPro"/>
</dbReference>
<feature type="region of interest" description="Disordered" evidence="13">
    <location>
        <begin position="1"/>
        <end position="103"/>
    </location>
</feature>
<evidence type="ECO:0000313" key="20">
    <source>
        <dbReference type="EMBL" id="KAE9244466.1"/>
    </source>
</evidence>
<dbReference type="GO" id="GO:0004519">
    <property type="term" value="F:endonuclease activity"/>
    <property type="evidence" value="ECO:0007669"/>
    <property type="project" value="UniProtKB-KW"/>
</dbReference>
<dbReference type="Proteomes" id="UP000460718">
    <property type="component" value="Unassembled WGS sequence"/>
</dbReference>
<dbReference type="GO" id="GO:0046872">
    <property type="term" value="F:metal ion binding"/>
    <property type="evidence" value="ECO:0007669"/>
    <property type="project" value="UniProtKB-KW"/>
</dbReference>
<dbReference type="PANTHER" id="PTHR21077">
    <property type="entry name" value="EME1 PROTEIN"/>
    <property type="match status" value="1"/>
</dbReference>
<protein>
    <recommendedName>
        <fullName evidence="32">ERCC4 domain-containing protein</fullName>
    </recommendedName>
</protein>
<dbReference type="EMBL" id="QXFX01000233">
    <property type="protein sequence ID" value="KAE9124505.1"/>
    <property type="molecule type" value="Genomic_DNA"/>
</dbReference>
<dbReference type="AlphaFoldDB" id="A0A6A4E8U3"/>
<evidence type="ECO:0000256" key="6">
    <source>
        <dbReference type="ARBA" id="ARBA00022763"/>
    </source>
</evidence>
<dbReference type="OrthoDB" id="343092at2759"/>
<feature type="region of interest" description="Disordered" evidence="13">
    <location>
        <begin position="127"/>
        <end position="284"/>
    </location>
</feature>
<evidence type="ECO:0000256" key="10">
    <source>
        <dbReference type="ARBA" id="ARBA00023204"/>
    </source>
</evidence>
<evidence type="ECO:0000313" key="22">
    <source>
        <dbReference type="EMBL" id="KAE9361172.1"/>
    </source>
</evidence>
<feature type="compositionally biased region" description="Polar residues" evidence="13">
    <location>
        <begin position="256"/>
        <end position="269"/>
    </location>
</feature>
<evidence type="ECO:0000256" key="4">
    <source>
        <dbReference type="ARBA" id="ARBA00022723"/>
    </source>
</evidence>
<comment type="caution">
    <text evidence="21">The sequence shown here is derived from an EMBL/GenBank/DDBJ whole genome shotgun (WGS) entry which is preliminary data.</text>
</comment>
<evidence type="ECO:0000313" key="29">
    <source>
        <dbReference type="Proteomes" id="UP000460718"/>
    </source>
</evidence>
<dbReference type="EMBL" id="QXFZ01000272">
    <property type="protein sequence ID" value="KAE9123629.1"/>
    <property type="molecule type" value="Genomic_DNA"/>
</dbReference>